<comment type="caution">
    <text evidence="1">The sequence shown here is derived from an EMBL/GenBank/DDBJ whole genome shotgun (WGS) entry which is preliminary data.</text>
</comment>
<evidence type="ECO:0000313" key="1">
    <source>
        <dbReference type="EMBL" id="GBO11085.1"/>
    </source>
</evidence>
<evidence type="ECO:0000313" key="2">
    <source>
        <dbReference type="Proteomes" id="UP000499080"/>
    </source>
</evidence>
<reference evidence="1 2" key="1">
    <citation type="journal article" date="2019" name="Sci. Rep.">
        <title>Orb-weaving spider Araneus ventricosus genome elucidates the spidroin gene catalogue.</title>
        <authorList>
            <person name="Kono N."/>
            <person name="Nakamura H."/>
            <person name="Ohtoshi R."/>
            <person name="Moran D.A.P."/>
            <person name="Shinohara A."/>
            <person name="Yoshida Y."/>
            <person name="Fujiwara M."/>
            <person name="Mori M."/>
            <person name="Tomita M."/>
            <person name="Arakawa K."/>
        </authorList>
    </citation>
    <scope>NUCLEOTIDE SEQUENCE [LARGE SCALE GENOMIC DNA]</scope>
</reference>
<dbReference type="AlphaFoldDB" id="A0A4Y2UDG0"/>
<accession>A0A4Y2UDG0</accession>
<gene>
    <name evidence="1" type="ORF">AVEN_12183_1</name>
</gene>
<proteinExistence type="predicted"/>
<keyword evidence="2" id="KW-1185">Reference proteome</keyword>
<protein>
    <submittedName>
        <fullName evidence="1">Uncharacterized protein</fullName>
    </submittedName>
</protein>
<sequence length="78" mass="8714">MSDWLRSRRISRRVPAFLVDIIMLRGRVASTPMMGRKSFGAFGLWPVMVVRKSTSDPDCCCGLCYSLDPECLGREGGD</sequence>
<organism evidence="1 2">
    <name type="scientific">Araneus ventricosus</name>
    <name type="common">Orbweaver spider</name>
    <name type="synonym">Epeira ventricosa</name>
    <dbReference type="NCBI Taxonomy" id="182803"/>
    <lineage>
        <taxon>Eukaryota</taxon>
        <taxon>Metazoa</taxon>
        <taxon>Ecdysozoa</taxon>
        <taxon>Arthropoda</taxon>
        <taxon>Chelicerata</taxon>
        <taxon>Arachnida</taxon>
        <taxon>Araneae</taxon>
        <taxon>Araneomorphae</taxon>
        <taxon>Entelegynae</taxon>
        <taxon>Araneoidea</taxon>
        <taxon>Araneidae</taxon>
        <taxon>Araneus</taxon>
    </lineage>
</organism>
<dbReference type="EMBL" id="BGPR01036016">
    <property type="protein sequence ID" value="GBO11085.1"/>
    <property type="molecule type" value="Genomic_DNA"/>
</dbReference>
<dbReference type="Proteomes" id="UP000499080">
    <property type="component" value="Unassembled WGS sequence"/>
</dbReference>
<name>A0A4Y2UDG0_ARAVE</name>